<evidence type="ECO:0000313" key="12">
    <source>
        <dbReference type="EMBL" id="VYS91629.1"/>
    </source>
</evidence>
<comment type="catalytic activity">
    <reaction evidence="10">
        <text>fluoride(in) = fluoride(out)</text>
        <dbReference type="Rhea" id="RHEA:76159"/>
        <dbReference type="ChEBI" id="CHEBI:17051"/>
    </reaction>
    <physiologicalReaction direction="left-to-right" evidence="10">
        <dbReference type="Rhea" id="RHEA:76160"/>
    </physiologicalReaction>
</comment>
<keyword evidence="8 11" id="KW-0407">Ion channel</keyword>
<dbReference type="Pfam" id="PF02537">
    <property type="entry name" value="CRCB"/>
    <property type="match status" value="1"/>
</dbReference>
<dbReference type="GO" id="GO:0005886">
    <property type="term" value="C:plasma membrane"/>
    <property type="evidence" value="ECO:0007669"/>
    <property type="project" value="UniProtKB-SubCell"/>
</dbReference>
<comment type="activity regulation">
    <text evidence="11">Na(+) is not transported, but it plays an essential structural role and its presence is essential for fluoride channel function.</text>
</comment>
<evidence type="ECO:0000256" key="9">
    <source>
        <dbReference type="ARBA" id="ARBA00035120"/>
    </source>
</evidence>
<dbReference type="NCBIfam" id="TIGR00494">
    <property type="entry name" value="crcB"/>
    <property type="match status" value="1"/>
</dbReference>
<proteinExistence type="inferred from homology"/>
<feature type="transmembrane region" description="Helical" evidence="11">
    <location>
        <begin position="35"/>
        <end position="56"/>
    </location>
</feature>
<feature type="transmembrane region" description="Helical" evidence="11">
    <location>
        <begin position="68"/>
        <end position="85"/>
    </location>
</feature>
<dbReference type="GO" id="GO:0062054">
    <property type="term" value="F:fluoride channel activity"/>
    <property type="evidence" value="ECO:0007669"/>
    <property type="project" value="UniProtKB-UniRule"/>
</dbReference>
<dbReference type="GO" id="GO:0046872">
    <property type="term" value="F:metal ion binding"/>
    <property type="evidence" value="ECO:0007669"/>
    <property type="project" value="UniProtKB-KW"/>
</dbReference>
<reference evidence="12" key="1">
    <citation type="submission" date="2019-11" db="EMBL/GenBank/DDBJ databases">
        <authorList>
            <person name="Feng L."/>
        </authorList>
    </citation>
    <scope>NUCLEOTIDE SEQUENCE</scope>
    <source>
        <strain evidence="12">AMuciniphilaLFYP55</strain>
    </source>
</reference>
<sequence length="123" mass="13318">MMKMLLMVGLGSFAGGVLRFLLTRFVQINSMSSFPWGTTAVNLLGCLVLGVLYGLFSRGLLLHTETRLFLTVGLCGGFTTFSTLMNESFLLLKEGNFPAFFLYTLLSFAGGLIAIGLGYLAAR</sequence>
<organism evidence="12">
    <name type="scientific">Akkermansia muciniphila</name>
    <dbReference type="NCBI Taxonomy" id="239935"/>
    <lineage>
        <taxon>Bacteria</taxon>
        <taxon>Pseudomonadati</taxon>
        <taxon>Verrucomicrobiota</taxon>
        <taxon>Verrucomicrobiia</taxon>
        <taxon>Verrucomicrobiales</taxon>
        <taxon>Akkermansiaceae</taxon>
        <taxon>Akkermansia</taxon>
    </lineage>
</organism>
<evidence type="ECO:0000256" key="1">
    <source>
        <dbReference type="ARBA" id="ARBA00004651"/>
    </source>
</evidence>
<evidence type="ECO:0000256" key="10">
    <source>
        <dbReference type="ARBA" id="ARBA00035585"/>
    </source>
</evidence>
<gene>
    <name evidence="11 12" type="primary">crcB</name>
    <name evidence="11" type="synonym">fluC</name>
    <name evidence="12" type="ORF">AMLFYP55_02112</name>
</gene>
<dbReference type="HAMAP" id="MF_00454">
    <property type="entry name" value="FluC"/>
    <property type="match status" value="1"/>
</dbReference>
<feature type="binding site" evidence="11">
    <location>
        <position position="79"/>
    </location>
    <ligand>
        <name>Na(+)</name>
        <dbReference type="ChEBI" id="CHEBI:29101"/>
        <note>structural</note>
    </ligand>
</feature>
<evidence type="ECO:0000256" key="7">
    <source>
        <dbReference type="ARBA" id="ARBA00023136"/>
    </source>
</evidence>
<evidence type="ECO:0000256" key="6">
    <source>
        <dbReference type="ARBA" id="ARBA00023065"/>
    </source>
</evidence>
<keyword evidence="11" id="KW-0813">Transport</keyword>
<dbReference type="PANTHER" id="PTHR28259:SF1">
    <property type="entry name" value="FLUORIDE EXPORT PROTEIN 1-RELATED"/>
    <property type="match status" value="1"/>
</dbReference>
<keyword evidence="6 11" id="KW-0406">Ion transport</keyword>
<comment type="similarity">
    <text evidence="9 11">Belongs to the fluoride channel Fluc/FEX (TC 1.A.43) family.</text>
</comment>
<keyword evidence="11" id="KW-0915">Sodium</keyword>
<evidence type="ECO:0000256" key="3">
    <source>
        <dbReference type="ARBA" id="ARBA00022519"/>
    </source>
</evidence>
<keyword evidence="7 11" id="KW-0472">Membrane</keyword>
<accession>A0A6N2SF99</accession>
<dbReference type="PANTHER" id="PTHR28259">
    <property type="entry name" value="FLUORIDE EXPORT PROTEIN 1-RELATED"/>
    <property type="match status" value="1"/>
</dbReference>
<keyword evidence="11" id="KW-0479">Metal-binding</keyword>
<evidence type="ECO:0000256" key="2">
    <source>
        <dbReference type="ARBA" id="ARBA00022475"/>
    </source>
</evidence>
<dbReference type="EMBL" id="CACRSS010000002">
    <property type="protein sequence ID" value="VYS91629.1"/>
    <property type="molecule type" value="Genomic_DNA"/>
</dbReference>
<name>A0A6N2SF99_9BACT</name>
<keyword evidence="5 11" id="KW-1133">Transmembrane helix</keyword>
<dbReference type="AlphaFoldDB" id="A0A6N2SF99"/>
<evidence type="ECO:0000256" key="11">
    <source>
        <dbReference type="HAMAP-Rule" id="MF_00454"/>
    </source>
</evidence>
<evidence type="ECO:0000256" key="5">
    <source>
        <dbReference type="ARBA" id="ARBA00022989"/>
    </source>
</evidence>
<keyword evidence="3" id="KW-0997">Cell inner membrane</keyword>
<protein>
    <recommendedName>
        <fullName evidence="11">Fluoride-specific ion channel FluC</fullName>
    </recommendedName>
</protein>
<comment type="subcellular location">
    <subcellularLocation>
        <location evidence="1 11">Cell membrane</location>
        <topology evidence="1 11">Multi-pass membrane protein</topology>
    </subcellularLocation>
</comment>
<dbReference type="GO" id="GO:0140114">
    <property type="term" value="P:cellular detoxification of fluoride"/>
    <property type="evidence" value="ECO:0007669"/>
    <property type="project" value="UniProtKB-UniRule"/>
</dbReference>
<comment type="function">
    <text evidence="11">Fluoride-specific ion channel. Important for reducing fluoride concentration in the cell, thus reducing its toxicity.</text>
</comment>
<keyword evidence="4 11" id="KW-0812">Transmembrane</keyword>
<evidence type="ECO:0000256" key="8">
    <source>
        <dbReference type="ARBA" id="ARBA00023303"/>
    </source>
</evidence>
<keyword evidence="2 11" id="KW-1003">Cell membrane</keyword>
<feature type="binding site" evidence="11">
    <location>
        <position position="76"/>
    </location>
    <ligand>
        <name>Na(+)</name>
        <dbReference type="ChEBI" id="CHEBI:29101"/>
        <note>structural</note>
    </ligand>
</feature>
<feature type="transmembrane region" description="Helical" evidence="11">
    <location>
        <begin position="97"/>
        <end position="122"/>
    </location>
</feature>
<evidence type="ECO:0000256" key="4">
    <source>
        <dbReference type="ARBA" id="ARBA00022692"/>
    </source>
</evidence>
<dbReference type="InterPro" id="IPR003691">
    <property type="entry name" value="FluC"/>
</dbReference>